<sequence length="702" mass="75806">MDLLTTSHDLVTGAAALIVVATVVWLIARRRRTLLAQIDRLEAEIETLHDSVWELSESREHYRSLVEAQGDVIVRRAQDGRIIYCNDAFARLAGRSREELVGSHWQPVVREISDVRLSTTGARIFDEAIDFRSGIVWISWIETLAIGDSGAERQRVGRDVTSRVAAEHDLLDARHRAEAASEAKSRFLATVSHEVRTPLNGILGMADLLADTRLDPEQATYVRAVKTSGEVLLSLIDDILDFSKIEAGKIALVQEPFDLRSLVENVVELLAPRAQGKGIEIASFIAPDLPALVMGDRDRLRQVLMNLAGNAVKFTDQGGVGVSIEVEADGHIAFSVADTGPGIPKSRQDAVFREFEQVDDTASRRHGGTGLGLAICRHIVERMGGTITVKSEEGRGATFRFAIALASVGGDSRPALPPPTQVDLSGKRVLIIAHSPFEAPFIARRLAAAGAGAEIRESEEAASAAMAAGGYDVVLTDCALGEEAARRLATLARRSGVRRSLVLLSPFERREFGPPAAAGFDGYLVKPVRALSLMQQIAHEPAALPPQQTHSAQAQALPRAGEGEPRRRRVLLAEDNEINALLALKLLEGAGAETLWVRDGVKAVAAMRRVLAGHEEPFDLVLMDARMPEMDGLEAVRRIRAAEAAHPRPVHARIVMLTANAFAEDRAAAMAAGADGFLAKPFERQKIQELVEGADATGAARA</sequence>
<feature type="region of interest" description="Disordered" evidence="11">
    <location>
        <begin position="543"/>
        <end position="565"/>
    </location>
</feature>
<dbReference type="SMART" id="SM00091">
    <property type="entry name" value="PAS"/>
    <property type="match status" value="1"/>
</dbReference>
<comment type="caution">
    <text evidence="16">The sequence shown here is derived from an EMBL/GenBank/DDBJ whole genome shotgun (WGS) entry which is preliminary data.</text>
</comment>
<evidence type="ECO:0000256" key="7">
    <source>
        <dbReference type="ARBA" id="ARBA00022840"/>
    </source>
</evidence>
<dbReference type="InterPro" id="IPR000014">
    <property type="entry name" value="PAS"/>
</dbReference>
<dbReference type="PANTHER" id="PTHR45339">
    <property type="entry name" value="HYBRID SIGNAL TRANSDUCTION HISTIDINE KINASE J"/>
    <property type="match status" value="1"/>
</dbReference>
<dbReference type="GO" id="GO:0000155">
    <property type="term" value="F:phosphorelay sensor kinase activity"/>
    <property type="evidence" value="ECO:0007669"/>
    <property type="project" value="InterPro"/>
</dbReference>
<dbReference type="InterPro" id="IPR035965">
    <property type="entry name" value="PAS-like_dom_sf"/>
</dbReference>
<evidence type="ECO:0000256" key="8">
    <source>
        <dbReference type="ARBA" id="ARBA00023012"/>
    </source>
</evidence>
<keyword evidence="5" id="KW-0547">Nucleotide-binding</keyword>
<feature type="modified residue" description="4-aspartylphosphate" evidence="9">
    <location>
        <position position="477"/>
    </location>
</feature>
<dbReference type="Pfam" id="PF02518">
    <property type="entry name" value="HATPase_c"/>
    <property type="match status" value="1"/>
</dbReference>
<dbReference type="InterPro" id="IPR003594">
    <property type="entry name" value="HATPase_dom"/>
</dbReference>
<keyword evidence="7" id="KW-0067">ATP-binding</keyword>
<dbReference type="EMBL" id="JACIEN010000002">
    <property type="protein sequence ID" value="MBB4017117.1"/>
    <property type="molecule type" value="Genomic_DNA"/>
</dbReference>
<dbReference type="NCBIfam" id="TIGR00229">
    <property type="entry name" value="sensory_box"/>
    <property type="match status" value="1"/>
</dbReference>
<dbReference type="FunFam" id="3.30.565.10:FF:000078">
    <property type="entry name" value="Two-component sensor histidine kinase"/>
    <property type="match status" value="1"/>
</dbReference>
<organism evidence="16 17">
    <name type="scientific">Chelatococcus caeni</name>
    <dbReference type="NCBI Taxonomy" id="1348468"/>
    <lineage>
        <taxon>Bacteria</taxon>
        <taxon>Pseudomonadati</taxon>
        <taxon>Pseudomonadota</taxon>
        <taxon>Alphaproteobacteria</taxon>
        <taxon>Hyphomicrobiales</taxon>
        <taxon>Chelatococcaceae</taxon>
        <taxon>Chelatococcus</taxon>
    </lineage>
</organism>
<gene>
    <name evidence="16" type="ORF">GGR16_002146</name>
</gene>
<dbReference type="SMART" id="SM00448">
    <property type="entry name" value="REC"/>
    <property type="match status" value="2"/>
</dbReference>
<evidence type="ECO:0000256" key="3">
    <source>
        <dbReference type="ARBA" id="ARBA00022553"/>
    </source>
</evidence>
<dbReference type="SUPFAM" id="SSF47384">
    <property type="entry name" value="Homodimeric domain of signal transducing histidine kinase"/>
    <property type="match status" value="1"/>
</dbReference>
<dbReference type="RefSeq" id="WP_183316578.1">
    <property type="nucleotide sequence ID" value="NZ_JACIEN010000002.1"/>
</dbReference>
<dbReference type="GO" id="GO:0006355">
    <property type="term" value="P:regulation of DNA-templated transcription"/>
    <property type="evidence" value="ECO:0007669"/>
    <property type="project" value="InterPro"/>
</dbReference>
<dbReference type="PROSITE" id="PS50110">
    <property type="entry name" value="RESPONSE_REGULATORY"/>
    <property type="match status" value="2"/>
</dbReference>
<dbReference type="InterPro" id="IPR001789">
    <property type="entry name" value="Sig_transdc_resp-reg_receiver"/>
</dbReference>
<dbReference type="PROSITE" id="PS50112">
    <property type="entry name" value="PAS"/>
    <property type="match status" value="1"/>
</dbReference>
<dbReference type="InterPro" id="IPR013767">
    <property type="entry name" value="PAS_fold"/>
</dbReference>
<dbReference type="Pfam" id="PF00072">
    <property type="entry name" value="Response_reg"/>
    <property type="match status" value="1"/>
</dbReference>
<keyword evidence="6" id="KW-0418">Kinase</keyword>
<evidence type="ECO:0000313" key="16">
    <source>
        <dbReference type="EMBL" id="MBB4017117.1"/>
    </source>
</evidence>
<accession>A0A840C3X6</accession>
<dbReference type="CDD" id="cd00130">
    <property type="entry name" value="PAS"/>
    <property type="match status" value="1"/>
</dbReference>
<evidence type="ECO:0000256" key="11">
    <source>
        <dbReference type="SAM" id="MobiDB-lite"/>
    </source>
</evidence>
<dbReference type="SUPFAM" id="SSF55874">
    <property type="entry name" value="ATPase domain of HSP90 chaperone/DNA topoisomerase II/histidine kinase"/>
    <property type="match status" value="1"/>
</dbReference>
<feature type="domain" description="Response regulatory" evidence="14">
    <location>
        <begin position="428"/>
        <end position="541"/>
    </location>
</feature>
<evidence type="ECO:0000256" key="1">
    <source>
        <dbReference type="ARBA" id="ARBA00000085"/>
    </source>
</evidence>
<protein>
    <recommendedName>
        <fullName evidence="2">histidine kinase</fullName>
        <ecNumber evidence="2">2.7.13.3</ecNumber>
    </recommendedName>
</protein>
<dbReference type="InterPro" id="IPR036890">
    <property type="entry name" value="HATPase_C_sf"/>
</dbReference>
<dbReference type="GO" id="GO:0005524">
    <property type="term" value="F:ATP binding"/>
    <property type="evidence" value="ECO:0007669"/>
    <property type="project" value="UniProtKB-KW"/>
</dbReference>
<evidence type="ECO:0000256" key="10">
    <source>
        <dbReference type="SAM" id="Coils"/>
    </source>
</evidence>
<evidence type="ECO:0000259" key="15">
    <source>
        <dbReference type="PROSITE" id="PS50112"/>
    </source>
</evidence>
<feature type="coiled-coil region" evidence="10">
    <location>
        <begin position="31"/>
        <end position="58"/>
    </location>
</feature>
<dbReference type="Gene3D" id="3.30.565.10">
    <property type="entry name" value="Histidine kinase-like ATPase, C-terminal domain"/>
    <property type="match status" value="1"/>
</dbReference>
<keyword evidence="12" id="KW-0812">Transmembrane</keyword>
<name>A0A840C3X6_9HYPH</name>
<dbReference type="PRINTS" id="PR00344">
    <property type="entry name" value="BCTRLSENSOR"/>
</dbReference>
<dbReference type="InterPro" id="IPR005467">
    <property type="entry name" value="His_kinase_dom"/>
</dbReference>
<dbReference type="CDD" id="cd17546">
    <property type="entry name" value="REC_hyHK_CKI1_RcsC-like"/>
    <property type="match status" value="1"/>
</dbReference>
<evidence type="ECO:0000256" key="12">
    <source>
        <dbReference type="SAM" id="Phobius"/>
    </source>
</evidence>
<evidence type="ECO:0000256" key="5">
    <source>
        <dbReference type="ARBA" id="ARBA00022741"/>
    </source>
</evidence>
<dbReference type="SMART" id="SM00387">
    <property type="entry name" value="HATPase_c"/>
    <property type="match status" value="1"/>
</dbReference>
<dbReference type="Pfam" id="PF00512">
    <property type="entry name" value="HisKA"/>
    <property type="match status" value="1"/>
</dbReference>
<keyword evidence="4" id="KW-0808">Transferase</keyword>
<evidence type="ECO:0000256" key="2">
    <source>
        <dbReference type="ARBA" id="ARBA00012438"/>
    </source>
</evidence>
<dbReference type="CDD" id="cd00082">
    <property type="entry name" value="HisKA"/>
    <property type="match status" value="1"/>
</dbReference>
<dbReference type="SUPFAM" id="SSF52172">
    <property type="entry name" value="CheY-like"/>
    <property type="match status" value="2"/>
</dbReference>
<keyword evidence="12" id="KW-1133">Transmembrane helix</keyword>
<evidence type="ECO:0000259" key="14">
    <source>
        <dbReference type="PROSITE" id="PS50110"/>
    </source>
</evidence>
<dbReference type="FunFam" id="1.10.287.130:FF:000002">
    <property type="entry name" value="Two-component osmosensing histidine kinase"/>
    <property type="match status" value="1"/>
</dbReference>
<reference evidence="16 17" key="1">
    <citation type="submission" date="2020-08" db="EMBL/GenBank/DDBJ databases">
        <title>Genomic Encyclopedia of Type Strains, Phase IV (KMG-IV): sequencing the most valuable type-strain genomes for metagenomic binning, comparative biology and taxonomic classification.</title>
        <authorList>
            <person name="Goeker M."/>
        </authorList>
    </citation>
    <scope>NUCLEOTIDE SEQUENCE [LARGE SCALE GENOMIC DNA]</scope>
    <source>
        <strain evidence="16 17">DSM 103737</strain>
    </source>
</reference>
<dbReference type="SMART" id="SM00388">
    <property type="entry name" value="HisKA"/>
    <property type="match status" value="1"/>
</dbReference>
<proteinExistence type="predicted"/>
<evidence type="ECO:0000256" key="4">
    <source>
        <dbReference type="ARBA" id="ARBA00022679"/>
    </source>
</evidence>
<keyword evidence="10" id="KW-0175">Coiled coil</keyword>
<keyword evidence="12" id="KW-0472">Membrane</keyword>
<dbReference type="SUPFAM" id="SSF55785">
    <property type="entry name" value="PYP-like sensor domain (PAS domain)"/>
    <property type="match status" value="1"/>
</dbReference>
<evidence type="ECO:0000256" key="9">
    <source>
        <dbReference type="PROSITE-ProRule" id="PRU00169"/>
    </source>
</evidence>
<dbReference type="EC" id="2.7.13.3" evidence="2"/>
<keyword evidence="8" id="KW-0902">Two-component regulatory system</keyword>
<dbReference type="CDD" id="cd16922">
    <property type="entry name" value="HATPase_EvgS-ArcB-TorS-like"/>
    <property type="match status" value="1"/>
</dbReference>
<dbReference type="PANTHER" id="PTHR45339:SF1">
    <property type="entry name" value="HYBRID SIGNAL TRANSDUCTION HISTIDINE KINASE J"/>
    <property type="match status" value="1"/>
</dbReference>
<feature type="domain" description="Response regulatory" evidence="14">
    <location>
        <begin position="569"/>
        <end position="695"/>
    </location>
</feature>
<dbReference type="AlphaFoldDB" id="A0A840C3X6"/>
<dbReference type="Gene3D" id="1.10.287.130">
    <property type="match status" value="1"/>
</dbReference>
<dbReference type="Pfam" id="PF00989">
    <property type="entry name" value="PAS"/>
    <property type="match status" value="1"/>
</dbReference>
<evidence type="ECO:0000259" key="13">
    <source>
        <dbReference type="PROSITE" id="PS50109"/>
    </source>
</evidence>
<evidence type="ECO:0000313" key="17">
    <source>
        <dbReference type="Proteomes" id="UP000577362"/>
    </source>
</evidence>
<dbReference type="Gene3D" id="3.40.50.2300">
    <property type="match status" value="2"/>
</dbReference>
<dbReference type="InterPro" id="IPR004358">
    <property type="entry name" value="Sig_transdc_His_kin-like_C"/>
</dbReference>
<feature type="domain" description="Histidine kinase" evidence="13">
    <location>
        <begin position="190"/>
        <end position="407"/>
    </location>
</feature>
<dbReference type="InterPro" id="IPR036097">
    <property type="entry name" value="HisK_dim/P_sf"/>
</dbReference>
<comment type="catalytic activity">
    <reaction evidence="1">
        <text>ATP + protein L-histidine = ADP + protein N-phospho-L-histidine.</text>
        <dbReference type="EC" id="2.7.13.3"/>
    </reaction>
</comment>
<feature type="transmembrane region" description="Helical" evidence="12">
    <location>
        <begin position="12"/>
        <end position="28"/>
    </location>
</feature>
<keyword evidence="3 9" id="KW-0597">Phosphoprotein</keyword>
<dbReference type="InterPro" id="IPR003661">
    <property type="entry name" value="HisK_dim/P_dom"/>
</dbReference>
<dbReference type="Gene3D" id="3.30.450.20">
    <property type="entry name" value="PAS domain"/>
    <property type="match status" value="1"/>
</dbReference>
<keyword evidence="17" id="KW-1185">Reference proteome</keyword>
<dbReference type="Proteomes" id="UP000577362">
    <property type="component" value="Unassembled WGS sequence"/>
</dbReference>
<feature type="domain" description="PAS" evidence="15">
    <location>
        <begin position="58"/>
        <end position="102"/>
    </location>
</feature>
<dbReference type="InterPro" id="IPR011006">
    <property type="entry name" value="CheY-like_superfamily"/>
</dbReference>
<dbReference type="PROSITE" id="PS50109">
    <property type="entry name" value="HIS_KIN"/>
    <property type="match status" value="1"/>
</dbReference>
<evidence type="ECO:0000256" key="6">
    <source>
        <dbReference type="ARBA" id="ARBA00022777"/>
    </source>
</evidence>
<feature type="modified residue" description="4-aspartylphosphate" evidence="9">
    <location>
        <position position="624"/>
    </location>
</feature>